<evidence type="ECO:0000256" key="2">
    <source>
        <dbReference type="SAM" id="SignalP"/>
    </source>
</evidence>
<keyword evidence="2" id="KW-0732">Signal</keyword>
<organism evidence="3 4">
    <name type="scientific">Fusicatenibacter saccharivorans</name>
    <dbReference type="NCBI Taxonomy" id="1150298"/>
    <lineage>
        <taxon>Bacteria</taxon>
        <taxon>Bacillati</taxon>
        <taxon>Bacillota</taxon>
        <taxon>Clostridia</taxon>
        <taxon>Lachnospirales</taxon>
        <taxon>Lachnospiraceae</taxon>
        <taxon>Fusicatenibacter</taxon>
    </lineage>
</organism>
<sequence>MKMRVRKKINWMKRMVAAGMAVCMVLTTPASALAGAGEGTGTQTISEEAAGESILDTGTGSVDAGEDGGTGGQTESTEPSGTKTWTDSAEPSEKDGETEETGSAEKDSETEETESAEQGSETEKTGSVEKETQQDSTDSAESSSQIDDTAASESAEQKPESTSAENEGQNRQDGSGAENQADAASVAADAGNQTPTLTLEKAAQLAQDDEAAKDKLKVDANTVTITVTDGIGLILLSNVKPSEYKKYTINLVTTSGWDLTGTAEIKGQTYSFLGLGDDADPYEGKFEFDKKTVAENFSITTTKALFHALSTKADLDPISFSISGTFSTTTKPLLAEKLKYSEDRKKLTSTVVLSNLNSDRIQEAAIGGLIGTMEEGSSAEITFTNNFSNSLKVSGESHTGLFCNTMEPGASLTATFKNNTKKTVSVEATASEADAGGFVGRMKADSQLTIAGTSAAQVSSAFGNAGGLAGSVTDGKISVQTENGENGAAAGKFVFADTLTLKAGSEKAAGGLIGAYSVTKGGIDNGTGNLISYDLSEYEFHSIDVSGGKDVGGLFGVLKNTSISSTTVAVLGKTTGAITTNVTRESEVTNLGGLIGAYDTVASTDENSAVVMKNTLAIKGTSNAADSDIRAVSTGGSKASTTYGGVIGAVSGSSYVEIENVSASTADMKNSNTTSVGGLVGKLNDGFLNVGNVTITTADDNDLANEADQVEGHGGLIGHLVKGVLRLHGETNLENQKITTAYNHVGQIVGCNENGLIYALGNGNSLDADGKGWSLTRYSGTERGGSDIGNWGAVIRLGGNLSEGEDGVFTFDEVAHTVTINSSVENGTKADINGANQFAAYALAFEFSKTDPEKTKALKLESEVDRTQKQTVQLTGDVDLTNTGIIGIGKDNIEKGKSAQLFKGTLDGSNHTITLDIGATYGKDISGNDLAAGQLYAKRSDQRDTHYSLALIPFAGDVTISELTINGNVICKIPKAVNQEVKDIKYPAFVAGAIGLASGKTEFNHVTVNTKSSVTEEATDAKKLLAWQGGFLARCEGSKLTFTDCTWGNTASLADERNTDNHRIGGLAAEVMGGCSVTVRNTTLSGSITSASKSNANVGGLIAVSRGEDSNNAAKPSTIAVSKLSVKGETVTTSSDITSGGLLGYQWKNTNVKFAANAGVTISGSTLNACTAQFGGLVYQATGYWNATAKDSIVFTTDTDKKKNTFTGKSEKENPSGLLVGTGLLTETNADQTKTTSALYLEVGTWGSAADSAYKINEGAVALNIGNSEYFDELAGITRFDDAGNSNAVVSLAVHDSSEKAALIDKDSTTTNTYTGQIENYKNTKTRYYYNLDSYRKDKYTTNLKNITSEPDLVLWSAAQYAAENIRTWFREKITSTPDNPFVTSISGNLNLDGYSYYPVTPLTPVHIGSESNTGSDTNLTFAYDAMNTIEETNKSFSDAEHQHYLMQHGLLYNTSHGVLVNKTSFAGVVGKEKFKSEENADGSDNGTQYNSGALIYGSVIGNPISNIVGINLKNVTLDGIRVTGVEKGNDTTYAPLLINRIAKAAKLTVDKLSTSEKYMTGEGENKKTAYAATSLVGSVGDKTASKLTLSFSDIALDGRVKEDSEKSTSVWNNGTTQVEYHTTHTIFTRAILMEYFMYSSDGSGTYNFNSTDNKVTYGVELTNTETTGRNPDKQYQYYDADSYITDEKDANANEAYVRERYKDTNFLRYVRVAQNIEESTYELDINQKSTGLLNGCGTYGDPYIIEDALQLSSLASYISTPGSISNFQVVFNSKVLDSQTQTVENYHTQGNAISATTTGTDITYTWENNAWKADGATDTIDTDKATSYLLNAYYKIEKDITISAETFSGLGTLKNPFSGVIVGSADNGNSITVSMKGSNGNKNSFGGLIAYSRGSVVKDLTVDYSNAKIQMQAANLPGTEENPFFGGVIGYCMGGDTIIDHVSVQYNENTVSFSGNYEKLIAAGGYVGLVGGATHVTENTDYEKTGGGVVFRNMDNTTNTFTAVCAEAADEKKTVKMLKEDGTPDGKTTTEGGNYFYRNPYVGRVLDGYACAEKCTVNNTDKNYTIPSLQEGTSDLTVSEKNGVLNATVASAQGLWLLSAIVNSGAGAMDSTGSYMDVDDEVVDAYQYGKPRTATYEGIGTDAGTDAGTRLADEKYWGGNAGSAGSDGAKNRVSYLVKNYTTGTTAARLAGKSSDTKTATNIPVKNIPVNLTFSVESIDMTAYGNGFRGIGCSYGENKVVWNKDCSIPKVYRRNLLIKNISGNEKNATKIILDMNQNEYRIEYTDGSWRNQGAGVFVDFHFTKECSVSNLAISGNVKIGLFNKTNSNLCSVEESDNKIGVGGFAARTANSTGTVTFYKFSLKNIDVYGGTMTGGAIGYIDGYNNSKRNVTFSNWSIENVNVSKWVQNDGSSGGLVGWNVGYGTLEITRDSNEDVNIKNLKVTTISDKYKTAAAGGLVGACDSSSVSIENVNANNVTVTGNNVRDIGGLIAGNRKVTNINIDINVTVTSCVLHSIEVNNPIDSSEASTGGIIGYHNNPLAIFGVTMDCNSKINGQQYTGGYVGQSKVKVQIMSCSEKDTYVKSDKRNWIGGFIGYQSSGYTATFQTCKEEKVNILGRYVGGLVGNNDGNILASNVEFNQVIAVTKYYQKYNGTYDARCAGLLTGSTNNMSNSNSVKGYNILAESCKVGYAANPKVEDLSGALIQLITDVGFWIGISGSNDAINLTAVSASGTVLPQKDIGTQKGSATIIYADATATKSYQPTDSTAKPSSSASPWVDVNPKSDVPFADGTVMTGNAAGTGTAKAILTELGSASHDSAYYWNVDDSTKISVAKLLSLTNDAYLTTYRVEENATTTIDENVDFPVLVVNNTADVDEIIWDYIAAMTNVSNGDTAKKQKRDITATSYKWDSNHNNFAPQTNASLSVSSGKKLSITPNAYDNQCSQFTLLDVTYTDPTDTTNLHVFHLYIPVLVNKVLYINFKTRFLAGTDYCASDYPMTDISRNHYATADFNEPLTALIEYSYEKETDWQSMLDNGENLLWYYDKVLNLASGSSGNTQKLLPEGTKLTLVDRQTKQYYIYTTDGNEDLHSFNLTNMTVPGSTGQGQTTQKFAPVYICDLLGLKADLVSEAEDGTTYYVKETDPSKATVRIGTDYYRKAEEKDKDAEKYRMTIPGTDTSLNSQKWKEEYYLTIQIPKTDGVPIINNRLYAATMSRKEGTLPAVIKSDKKADSSAYVVYNGVQQTFSISTSRIHNGSPMGDTAMENGDGIKIKLTGELWLTEAGQAQFKSLGPSEVYHEFDISLKKYLEKAAGINGVIGTENIQYIYQFSKSDGTKIYSEEGKNSNAAGLETMSLRYGSSKLKSALEEADSEKNAITVTAEITLTYDDVDGFPVRGAADTDSSGTSVVGVSRIANTSTQLPITENKKPKEDENRYYITNPSKAILRYSSVDGSGIGDTTQQLGVNPSDAAKNRSDMIYTRADYDYSNVDAETLAKAAAIRYKMELFQKNENGTYDETKPLKIGSYLQNIVKDAKSDDISGNGDKAYQWKNDFVSDDTKHQFAQFTFTPLTGGKFEKEQYTYANYRVRLTAVLLDKNGSELDGTKATDYIIYTNARIYQDMIDNN</sequence>
<feature type="region of interest" description="Disordered" evidence="1">
    <location>
        <begin position="48"/>
        <end position="188"/>
    </location>
</feature>
<feature type="signal peptide" evidence="2">
    <location>
        <begin position="1"/>
        <end position="34"/>
    </location>
</feature>
<evidence type="ECO:0000256" key="1">
    <source>
        <dbReference type="SAM" id="MobiDB-lite"/>
    </source>
</evidence>
<gene>
    <name evidence="3" type="ORF">ERS852498_01341</name>
</gene>
<accession>A0A174KUU0</accession>
<proteinExistence type="predicted"/>
<feature type="compositionally biased region" description="Polar residues" evidence="1">
    <location>
        <begin position="134"/>
        <end position="173"/>
    </location>
</feature>
<feature type="compositionally biased region" description="Polar residues" evidence="1">
    <location>
        <begin position="73"/>
        <end position="89"/>
    </location>
</feature>
<name>A0A174KUU0_9FIRM</name>
<feature type="compositionally biased region" description="Basic and acidic residues" evidence="1">
    <location>
        <begin position="121"/>
        <end position="133"/>
    </location>
</feature>
<feature type="compositionally biased region" description="Acidic residues" evidence="1">
    <location>
        <begin position="96"/>
        <end position="115"/>
    </location>
</feature>
<dbReference type="EMBL" id="CZAL01000006">
    <property type="protein sequence ID" value="CUP14631.1"/>
    <property type="molecule type" value="Genomic_DNA"/>
</dbReference>
<feature type="region of interest" description="Disordered" evidence="1">
    <location>
        <begin position="2759"/>
        <end position="2778"/>
    </location>
</feature>
<reference evidence="3 4" key="1">
    <citation type="submission" date="2015-09" db="EMBL/GenBank/DDBJ databases">
        <authorList>
            <consortium name="Pathogen Informatics"/>
        </authorList>
    </citation>
    <scope>NUCLEOTIDE SEQUENCE [LARGE SCALE GENOMIC DNA]</scope>
    <source>
        <strain evidence="3 4">2789STDY5834885</strain>
    </source>
</reference>
<evidence type="ECO:0000313" key="4">
    <source>
        <dbReference type="Proteomes" id="UP000095709"/>
    </source>
</evidence>
<protein>
    <submittedName>
        <fullName evidence="3">Uncharacterized protein</fullName>
    </submittedName>
</protein>
<feature type="chain" id="PRO_5038839135" evidence="2">
    <location>
        <begin position="35"/>
        <end position="3619"/>
    </location>
</feature>
<dbReference type="Gene3D" id="2.160.20.110">
    <property type="match status" value="3"/>
</dbReference>
<dbReference type="Proteomes" id="UP000095709">
    <property type="component" value="Unassembled WGS sequence"/>
</dbReference>
<feature type="compositionally biased region" description="Polar residues" evidence="1">
    <location>
        <begin position="2759"/>
        <end position="2773"/>
    </location>
</feature>
<evidence type="ECO:0000313" key="3">
    <source>
        <dbReference type="EMBL" id="CUP14631.1"/>
    </source>
</evidence>